<dbReference type="AlphaFoldDB" id="A0AAP0I001"/>
<accession>A0AAP0I001</accession>
<keyword evidence="3" id="KW-1185">Reference proteome</keyword>
<feature type="compositionally biased region" description="Basic and acidic residues" evidence="1">
    <location>
        <begin position="28"/>
        <end position="47"/>
    </location>
</feature>
<organism evidence="2 3">
    <name type="scientific">Stephania japonica</name>
    <dbReference type="NCBI Taxonomy" id="461633"/>
    <lineage>
        <taxon>Eukaryota</taxon>
        <taxon>Viridiplantae</taxon>
        <taxon>Streptophyta</taxon>
        <taxon>Embryophyta</taxon>
        <taxon>Tracheophyta</taxon>
        <taxon>Spermatophyta</taxon>
        <taxon>Magnoliopsida</taxon>
        <taxon>Ranunculales</taxon>
        <taxon>Menispermaceae</taxon>
        <taxon>Menispermoideae</taxon>
        <taxon>Cissampelideae</taxon>
        <taxon>Stephania</taxon>
    </lineage>
</organism>
<evidence type="ECO:0000256" key="1">
    <source>
        <dbReference type="SAM" id="MobiDB-lite"/>
    </source>
</evidence>
<dbReference type="Proteomes" id="UP001417504">
    <property type="component" value="Unassembled WGS sequence"/>
</dbReference>
<gene>
    <name evidence="2" type="ORF">Sjap_020125</name>
</gene>
<feature type="region of interest" description="Disordered" evidence="1">
    <location>
        <begin position="28"/>
        <end position="50"/>
    </location>
</feature>
<protein>
    <submittedName>
        <fullName evidence="2">Uncharacterized protein</fullName>
    </submittedName>
</protein>
<sequence>MANTYCRFAKKTLEKGICRLAGEIERGDDERMRRTSHNERKERDTSVRPKVSRTMKSCVLRNGSYDYERLEELDEGSFECKWKVVNKNSSDIVANSIALLERLLESKRYEGSLRP</sequence>
<dbReference type="EMBL" id="JBBNAE010000008">
    <property type="protein sequence ID" value="KAK9102871.1"/>
    <property type="molecule type" value="Genomic_DNA"/>
</dbReference>
<evidence type="ECO:0000313" key="2">
    <source>
        <dbReference type="EMBL" id="KAK9102871.1"/>
    </source>
</evidence>
<reference evidence="2 3" key="1">
    <citation type="submission" date="2024-01" db="EMBL/GenBank/DDBJ databases">
        <title>Genome assemblies of Stephania.</title>
        <authorList>
            <person name="Yang L."/>
        </authorList>
    </citation>
    <scope>NUCLEOTIDE SEQUENCE [LARGE SCALE GENOMIC DNA]</scope>
    <source>
        <strain evidence="2">QJT</strain>
        <tissue evidence="2">Leaf</tissue>
    </source>
</reference>
<proteinExistence type="predicted"/>
<comment type="caution">
    <text evidence="2">The sequence shown here is derived from an EMBL/GenBank/DDBJ whole genome shotgun (WGS) entry which is preliminary data.</text>
</comment>
<name>A0AAP0I001_9MAGN</name>
<evidence type="ECO:0000313" key="3">
    <source>
        <dbReference type="Proteomes" id="UP001417504"/>
    </source>
</evidence>